<reference evidence="1" key="1">
    <citation type="submission" date="2021-05" db="EMBL/GenBank/DDBJ databases">
        <authorList>
            <person name="Alioto T."/>
            <person name="Alioto T."/>
            <person name="Gomez Garrido J."/>
        </authorList>
    </citation>
    <scope>NUCLEOTIDE SEQUENCE</scope>
</reference>
<dbReference type="EMBL" id="HBUE01095096">
    <property type="protein sequence ID" value="CAG6483138.1"/>
    <property type="molecule type" value="Transcribed_RNA"/>
</dbReference>
<sequence length="147" mass="15920">MLLLLFARSSPTLAPFPSSSLCLGDSTGLECREELDFFGDSASSSMLDCLGAFGFALLFQPQFFHLRDSFFFTCSGREPSPVGCSSPALAPPFSTRTTPSVVVPSIVASLFIISCCVDWRLLTNSTSRSSNNMNIHSKHQKKGGILR</sequence>
<dbReference type="EMBL" id="HBUE01291746">
    <property type="protein sequence ID" value="CAG6574235.1"/>
    <property type="molecule type" value="Transcribed_RNA"/>
</dbReference>
<proteinExistence type="predicted"/>
<accession>A0A8D8JI54</accession>
<name>A0A8D8JI54_CULPI</name>
<dbReference type="EMBL" id="HBUE01186019">
    <property type="protein sequence ID" value="CAG6522604.1"/>
    <property type="molecule type" value="Transcribed_RNA"/>
</dbReference>
<dbReference type="EMBL" id="HBUE01095092">
    <property type="protein sequence ID" value="CAG6483134.1"/>
    <property type="molecule type" value="Transcribed_RNA"/>
</dbReference>
<protein>
    <submittedName>
        <fullName evidence="1">(northern house mosquito) hypothetical protein</fullName>
    </submittedName>
</protein>
<dbReference type="AlphaFoldDB" id="A0A8D8JI54"/>
<evidence type="ECO:0000313" key="1">
    <source>
        <dbReference type="EMBL" id="CAG6574235.1"/>
    </source>
</evidence>
<organism evidence="1">
    <name type="scientific">Culex pipiens</name>
    <name type="common">House mosquito</name>
    <dbReference type="NCBI Taxonomy" id="7175"/>
    <lineage>
        <taxon>Eukaryota</taxon>
        <taxon>Metazoa</taxon>
        <taxon>Ecdysozoa</taxon>
        <taxon>Arthropoda</taxon>
        <taxon>Hexapoda</taxon>
        <taxon>Insecta</taxon>
        <taxon>Pterygota</taxon>
        <taxon>Neoptera</taxon>
        <taxon>Endopterygota</taxon>
        <taxon>Diptera</taxon>
        <taxon>Nematocera</taxon>
        <taxon>Culicoidea</taxon>
        <taxon>Culicidae</taxon>
        <taxon>Culicinae</taxon>
        <taxon>Culicini</taxon>
        <taxon>Culex</taxon>
        <taxon>Culex</taxon>
    </lineage>
</organism>
<dbReference type="EMBL" id="HBUE01095097">
    <property type="protein sequence ID" value="CAG6483140.1"/>
    <property type="molecule type" value="Transcribed_RNA"/>
</dbReference>